<feature type="compositionally biased region" description="Acidic residues" evidence="3">
    <location>
        <begin position="75"/>
        <end position="104"/>
    </location>
</feature>
<evidence type="ECO:0000313" key="5">
    <source>
        <dbReference type="EnsemblMetazoa" id="XP_030845941"/>
    </source>
</evidence>
<evidence type="ECO:0000313" key="6">
    <source>
        <dbReference type="Proteomes" id="UP000007110"/>
    </source>
</evidence>
<sequence>MMRRRGRHSEKMADVEVKKLKIAELRKELTDRGLSSKGNKAELAERLAEILDGSGGDAVLDNSVLDHEVDADVLTADDEVDDEVEDLLNQDEDLDGGDEGEEDTAATRKVEVEIEEEEAETKVEAPEIKKVISPTTKSMTDTEKKALRAQKFGVAGSLSDADKKKARAERFGMKAPESKDKPTAAATPTSKGISVSVDTDKLKQRAERFGKSVSPPAPAIKGEEAERIRKRKERFGAVTISGPGSKAKTNAAGGDDAEAKKRKRAERFGMA</sequence>
<dbReference type="GeneID" id="592534"/>
<evidence type="ECO:0000256" key="2">
    <source>
        <dbReference type="ARBA" id="ARBA00046328"/>
    </source>
</evidence>
<feature type="domain" description="SAP" evidence="4">
    <location>
        <begin position="17"/>
        <end position="51"/>
    </location>
</feature>
<dbReference type="PROSITE" id="PS50800">
    <property type="entry name" value="SAP"/>
    <property type="match status" value="1"/>
</dbReference>
<dbReference type="AlphaFoldDB" id="A0A7M7P4B2"/>
<dbReference type="OMA" id="ETPTKKH"/>
<dbReference type="GO" id="GO:0016973">
    <property type="term" value="P:poly(A)+ mRNA export from nucleus"/>
    <property type="evidence" value="ECO:0000318"/>
    <property type="project" value="GO_Central"/>
</dbReference>
<feature type="compositionally biased region" description="Basic and acidic residues" evidence="3">
    <location>
        <begin position="160"/>
        <end position="182"/>
    </location>
</feature>
<dbReference type="GO" id="GO:0005634">
    <property type="term" value="C:nucleus"/>
    <property type="evidence" value="ECO:0000318"/>
    <property type="project" value="GO_Central"/>
</dbReference>
<accession>A0A7M7P4B2</accession>
<feature type="compositionally biased region" description="Basic and acidic residues" evidence="3">
    <location>
        <begin position="120"/>
        <end position="130"/>
    </location>
</feature>
<reference evidence="5" key="2">
    <citation type="submission" date="2021-01" db="UniProtKB">
        <authorList>
            <consortium name="EnsemblMetazoa"/>
        </authorList>
    </citation>
    <scope>IDENTIFICATION</scope>
</reference>
<dbReference type="Gene3D" id="1.10.720.30">
    <property type="entry name" value="SAP domain"/>
    <property type="match status" value="1"/>
</dbReference>
<evidence type="ECO:0000259" key="4">
    <source>
        <dbReference type="PROSITE" id="PS50800"/>
    </source>
</evidence>
<dbReference type="SMART" id="SM00513">
    <property type="entry name" value="SAP"/>
    <property type="match status" value="1"/>
</dbReference>
<feature type="compositionally biased region" description="Polar residues" evidence="3">
    <location>
        <begin position="186"/>
        <end position="197"/>
    </location>
</feature>
<comment type="similarity">
    <text evidence="2">Belongs to the SAP domain-containing ribonucleoprotein family.</text>
</comment>
<reference evidence="6" key="1">
    <citation type="submission" date="2015-02" db="EMBL/GenBank/DDBJ databases">
        <title>Genome sequencing for Strongylocentrotus purpuratus.</title>
        <authorList>
            <person name="Murali S."/>
            <person name="Liu Y."/>
            <person name="Vee V."/>
            <person name="English A."/>
            <person name="Wang M."/>
            <person name="Skinner E."/>
            <person name="Han Y."/>
            <person name="Muzny D.M."/>
            <person name="Worley K.C."/>
            <person name="Gibbs R.A."/>
        </authorList>
    </citation>
    <scope>NUCLEOTIDE SEQUENCE</scope>
</reference>
<feature type="region of interest" description="Disordered" evidence="3">
    <location>
        <begin position="75"/>
        <end position="271"/>
    </location>
</feature>
<dbReference type="InterPro" id="IPR036361">
    <property type="entry name" value="SAP_dom_sf"/>
</dbReference>
<dbReference type="RefSeq" id="XP_030845941.1">
    <property type="nucleotide sequence ID" value="XM_030990081.1"/>
</dbReference>
<name>A0A7M7P4B2_STRPU</name>
<feature type="compositionally biased region" description="Basic and acidic residues" evidence="3">
    <location>
        <begin position="198"/>
        <end position="210"/>
    </location>
</feature>
<evidence type="ECO:0000256" key="3">
    <source>
        <dbReference type="SAM" id="MobiDB-lite"/>
    </source>
</evidence>
<dbReference type="Pfam" id="PF02037">
    <property type="entry name" value="SAP"/>
    <property type="match status" value="1"/>
</dbReference>
<keyword evidence="6" id="KW-1185">Reference proteome</keyword>
<dbReference type="OrthoDB" id="5837849at2759"/>
<dbReference type="PANTHER" id="PTHR46551:SF1">
    <property type="entry name" value="SAP DOMAIN-CONTAINING RIBONUCLEOPROTEIN"/>
    <property type="match status" value="1"/>
</dbReference>
<organism evidence="5 6">
    <name type="scientific">Strongylocentrotus purpuratus</name>
    <name type="common">Purple sea urchin</name>
    <dbReference type="NCBI Taxonomy" id="7668"/>
    <lineage>
        <taxon>Eukaryota</taxon>
        <taxon>Metazoa</taxon>
        <taxon>Echinodermata</taxon>
        <taxon>Eleutherozoa</taxon>
        <taxon>Echinozoa</taxon>
        <taxon>Echinoidea</taxon>
        <taxon>Euechinoidea</taxon>
        <taxon>Echinacea</taxon>
        <taxon>Camarodonta</taxon>
        <taxon>Echinidea</taxon>
        <taxon>Strongylocentrotidae</taxon>
        <taxon>Strongylocentrotus</taxon>
    </lineage>
</organism>
<dbReference type="EnsemblMetazoa" id="XM_030990081">
    <property type="protein sequence ID" value="XP_030845941"/>
    <property type="gene ID" value="LOC592534"/>
</dbReference>
<dbReference type="InterPro" id="IPR003034">
    <property type="entry name" value="SAP_dom"/>
</dbReference>
<dbReference type="SUPFAM" id="SSF68906">
    <property type="entry name" value="SAP domain"/>
    <property type="match status" value="1"/>
</dbReference>
<dbReference type="Proteomes" id="UP000007110">
    <property type="component" value="Unassembled WGS sequence"/>
</dbReference>
<proteinExistence type="inferred from homology"/>
<dbReference type="KEGG" id="spu:592534"/>
<dbReference type="PANTHER" id="PTHR46551">
    <property type="entry name" value="SAP DOMAIN-CONTAINING RIBONUCLEOPROTEIN"/>
    <property type="match status" value="1"/>
</dbReference>
<evidence type="ECO:0000256" key="1">
    <source>
        <dbReference type="ARBA" id="ARBA00022553"/>
    </source>
</evidence>
<dbReference type="InterPro" id="IPR040746">
    <property type="entry name" value="THO1_MOS11_C"/>
</dbReference>
<dbReference type="InterPro" id="IPR052240">
    <property type="entry name" value="SAP_domain_ribonucleoprotein"/>
</dbReference>
<dbReference type="Pfam" id="PF18592">
    <property type="entry name" value="Tho1_MOS11_C"/>
    <property type="match status" value="1"/>
</dbReference>
<protein>
    <recommendedName>
        <fullName evidence="4">SAP domain-containing protein</fullName>
    </recommendedName>
</protein>
<dbReference type="CTD" id="84324"/>
<dbReference type="InParanoid" id="A0A7M7P4B2"/>
<keyword evidence="1" id="KW-0597">Phosphoprotein</keyword>